<evidence type="ECO:0000256" key="4">
    <source>
        <dbReference type="ARBA" id="ARBA00022968"/>
    </source>
</evidence>
<protein>
    <recommendedName>
        <fullName evidence="7">Exostosin GT47 domain-containing protein</fullName>
    </recommendedName>
</protein>
<organism evidence="8 9">
    <name type="scientific">Papaver somniferum</name>
    <name type="common">Opium poppy</name>
    <dbReference type="NCBI Taxonomy" id="3469"/>
    <lineage>
        <taxon>Eukaryota</taxon>
        <taxon>Viridiplantae</taxon>
        <taxon>Streptophyta</taxon>
        <taxon>Embryophyta</taxon>
        <taxon>Tracheophyta</taxon>
        <taxon>Spermatophyta</taxon>
        <taxon>Magnoliopsida</taxon>
        <taxon>Ranunculales</taxon>
        <taxon>Papaveraceae</taxon>
        <taxon>Papaveroideae</taxon>
        <taxon>Papaver</taxon>
    </lineage>
</organism>
<keyword evidence="3" id="KW-0808">Transferase</keyword>
<dbReference type="EMBL" id="CM010722">
    <property type="protein sequence ID" value="RZC75689.1"/>
    <property type="molecule type" value="Genomic_DNA"/>
</dbReference>
<keyword evidence="3" id="KW-0328">Glycosyltransferase</keyword>
<dbReference type="Pfam" id="PF03016">
    <property type="entry name" value="Exostosin_GT47"/>
    <property type="match status" value="1"/>
</dbReference>
<dbReference type="Gramene" id="RZC75689">
    <property type="protein sequence ID" value="RZC75689"/>
    <property type="gene ID" value="C5167_051172"/>
</dbReference>
<keyword evidence="4" id="KW-0735">Signal-anchor</keyword>
<evidence type="ECO:0000256" key="2">
    <source>
        <dbReference type="ARBA" id="ARBA00010271"/>
    </source>
</evidence>
<evidence type="ECO:0000256" key="6">
    <source>
        <dbReference type="SAM" id="MobiDB-lite"/>
    </source>
</evidence>
<evidence type="ECO:0000313" key="8">
    <source>
        <dbReference type="EMBL" id="RZC75689.1"/>
    </source>
</evidence>
<feature type="region of interest" description="Disordered" evidence="6">
    <location>
        <begin position="243"/>
        <end position="276"/>
    </location>
</feature>
<dbReference type="InterPro" id="IPR004263">
    <property type="entry name" value="Exostosin"/>
</dbReference>
<dbReference type="InterPro" id="IPR040911">
    <property type="entry name" value="Exostosin_GT47"/>
</dbReference>
<keyword evidence="4" id="KW-0812">Transmembrane</keyword>
<comment type="subcellular location">
    <subcellularLocation>
        <location evidence="1">Golgi apparatus membrane</location>
        <topology evidence="1">Single-pass type II membrane protein</topology>
    </subcellularLocation>
</comment>
<dbReference type="GO" id="GO:0000139">
    <property type="term" value="C:Golgi membrane"/>
    <property type="evidence" value="ECO:0007669"/>
    <property type="project" value="UniProtKB-SubCell"/>
</dbReference>
<evidence type="ECO:0000256" key="5">
    <source>
        <dbReference type="ARBA" id="ARBA00023034"/>
    </source>
</evidence>
<dbReference type="OMA" id="YEMMERT"/>
<reference evidence="8 9" key="1">
    <citation type="journal article" date="2018" name="Science">
        <title>The opium poppy genome and morphinan production.</title>
        <authorList>
            <person name="Guo L."/>
            <person name="Winzer T."/>
            <person name="Yang X."/>
            <person name="Li Y."/>
            <person name="Ning Z."/>
            <person name="He Z."/>
            <person name="Teodor R."/>
            <person name="Lu Y."/>
            <person name="Bowser T.A."/>
            <person name="Graham I.A."/>
            <person name="Ye K."/>
        </authorList>
    </citation>
    <scope>NUCLEOTIDE SEQUENCE [LARGE SCALE GENOMIC DNA]</scope>
    <source>
        <strain evidence="9">cv. HN1</strain>
        <tissue evidence="8">Leaves</tissue>
    </source>
</reference>
<dbReference type="PANTHER" id="PTHR11062:SF77">
    <property type="entry name" value="GLYCOSYLTRANSFERASE FAMILY EXOSTOSIN PROTEIN"/>
    <property type="match status" value="1"/>
</dbReference>
<evidence type="ECO:0000313" key="9">
    <source>
        <dbReference type="Proteomes" id="UP000316621"/>
    </source>
</evidence>
<evidence type="ECO:0000256" key="3">
    <source>
        <dbReference type="ARBA" id="ARBA00022676"/>
    </source>
</evidence>
<feature type="compositionally biased region" description="Polar residues" evidence="6">
    <location>
        <begin position="266"/>
        <end position="276"/>
    </location>
</feature>
<gene>
    <name evidence="8" type="ORF">C5167_051172</name>
</gene>
<accession>A0A4Y7KUS8</accession>
<evidence type="ECO:0000256" key="1">
    <source>
        <dbReference type="ARBA" id="ARBA00004323"/>
    </source>
</evidence>
<proteinExistence type="inferred from homology"/>
<comment type="similarity">
    <text evidence="2">Belongs to the glycosyltransferase 47 family.</text>
</comment>
<feature type="domain" description="Exostosin GT47" evidence="7">
    <location>
        <begin position="366"/>
        <end position="647"/>
    </location>
</feature>
<dbReference type="PANTHER" id="PTHR11062">
    <property type="entry name" value="EXOSTOSIN HEPARAN SULFATE GLYCOSYLTRANSFERASE -RELATED"/>
    <property type="match status" value="1"/>
</dbReference>
<dbReference type="AlphaFoldDB" id="A0A4Y7KUS8"/>
<dbReference type="Proteomes" id="UP000316621">
    <property type="component" value="Chromosome 8"/>
</dbReference>
<keyword evidence="5" id="KW-0333">Golgi apparatus</keyword>
<evidence type="ECO:0000259" key="7">
    <source>
        <dbReference type="Pfam" id="PF03016"/>
    </source>
</evidence>
<keyword evidence="9" id="KW-1185">Reference proteome</keyword>
<dbReference type="GO" id="GO:0016757">
    <property type="term" value="F:glycosyltransferase activity"/>
    <property type="evidence" value="ECO:0007669"/>
    <property type="project" value="UniProtKB-KW"/>
</dbReference>
<sequence length="698" mass="78645">MDFLYHFQKLCHVETRRSILAVGIVLAIVLVYQSSTLPDGDALFSLFSFGKNSLSLGRNSSLVEDSTMVSNNSKAMNSSIVLEGLNNTEVSVLGNNDNLTNGTQGMDESLKNDFEQPIRGNSSVNDTSSENVAVVDNNDTGLGNATTQDTGYSLDKAREPESALAPMQISDSGFTEGNVGSPEVSVLSVPPEVSLSLSLNSMTLPNSSVGSGQRSDSGFTLGNVGAPEVSVLSVPPAVSPTLSLNSMTLPRDSEGNLSTSEEKQATPMQSSTSSVTSDINLTKFHEANIKKGWAPRTSLSKMYSLLLQSRISSHSVKPQWPSKCDDELLYAKTQIENSPIIKEDKDLDPNIYRNFSRFKRSYEMMERTLKVYIYKEGEKPIFHEKTEPILKGIYASEGWFMKVMEDNKQLVVSDPTKAHLFYMPFSSRMLQLTLYVRDSHKRNNLADYLKNYVDMLATKYPFWNRTGGRDHFLVACHDWAPFETRHHMDNCIKVLCNANAARDFKIGKDLTLPEAQIRKVEDPLRDLGGKPSSKRSILAFFAGGMHGYLRPILLQHWKNDPEMKIYGELPRLNNRMSYAQHMKSSKYCICARGYEVNSPRVVEAIFYECVPVIISDNYVPPFFEVLDWDAFAVFVAEDDIPKLKDILLAIPEKKYREMHKRVKKAQQHFLWHSKPVKYDIFHMILHSVWFSRLNQIQV</sequence>
<name>A0A4Y7KUS8_PAPSO</name>